<feature type="compositionally biased region" description="Polar residues" evidence="1">
    <location>
        <begin position="195"/>
        <end position="204"/>
    </location>
</feature>
<comment type="caution">
    <text evidence="2">The sequence shown here is derived from an EMBL/GenBank/DDBJ whole genome shotgun (WGS) entry which is preliminary data.</text>
</comment>
<evidence type="ECO:0000313" key="3">
    <source>
        <dbReference type="Proteomes" id="UP001157974"/>
    </source>
</evidence>
<dbReference type="GO" id="GO:0042023">
    <property type="term" value="P:DNA endoreduplication"/>
    <property type="evidence" value="ECO:0007669"/>
    <property type="project" value="InterPro"/>
</dbReference>
<dbReference type="GO" id="GO:0003677">
    <property type="term" value="F:DNA binding"/>
    <property type="evidence" value="ECO:0007669"/>
    <property type="project" value="InterPro"/>
</dbReference>
<name>A0AAV8UVV6_9RHOD</name>
<feature type="compositionally biased region" description="Acidic residues" evidence="1">
    <location>
        <begin position="262"/>
        <end position="287"/>
    </location>
</feature>
<dbReference type="PANTHER" id="PTHR35698:SF2">
    <property type="entry name" value="DNA-BINDING PROTEIN RHL1"/>
    <property type="match status" value="1"/>
</dbReference>
<sequence length="287" mass="32126">MVKKAAEHDGLTPEERELMEEAKRLKEKGVGHLRRTESSRTNRVVPSALRHSHGCDIVKKNTPKKLKYLVCFPGAVSLPQEGKIGEIQGLHTPLPSLAIEYKTFKVILRGTFVQPKNAVFTMKGASALKGSVLIRDVFQALLVFSEWEIEGKEGFESSAGEHLLWKSPEQKEDPVEDTEAKEEVKDIVDVDVDIQRSNVEQTSRPAPASPMIVDGMTQDTQATVVSPERATAEVPVRSSRRQSSRDATERMRAGEKKHTPDGSEDEDLEEEMDEEEDDDDDDEDVEY</sequence>
<feature type="compositionally biased region" description="Basic and acidic residues" evidence="1">
    <location>
        <begin position="243"/>
        <end position="261"/>
    </location>
</feature>
<accession>A0AAV8UVV6</accession>
<evidence type="ECO:0000256" key="1">
    <source>
        <dbReference type="SAM" id="MobiDB-lite"/>
    </source>
</evidence>
<evidence type="ECO:0000313" key="2">
    <source>
        <dbReference type="EMBL" id="KAJ8905402.1"/>
    </source>
</evidence>
<dbReference type="PANTHER" id="PTHR35698">
    <property type="entry name" value="DNA-BINDING PROTEIN RHL1"/>
    <property type="match status" value="1"/>
</dbReference>
<dbReference type="InterPro" id="IPR038859">
    <property type="entry name" value="RHL1"/>
</dbReference>
<keyword evidence="3" id="KW-1185">Reference proteome</keyword>
<reference evidence="2 3" key="1">
    <citation type="journal article" date="2023" name="Nat. Commun.">
        <title>Origin of minicircular mitochondrial genomes in red algae.</title>
        <authorList>
            <person name="Lee Y."/>
            <person name="Cho C.H."/>
            <person name="Lee Y.M."/>
            <person name="Park S.I."/>
            <person name="Yang J.H."/>
            <person name="West J.A."/>
            <person name="Bhattacharya D."/>
            <person name="Yoon H.S."/>
        </authorList>
    </citation>
    <scope>NUCLEOTIDE SEQUENCE [LARGE SCALE GENOMIC DNA]</scope>
    <source>
        <strain evidence="2 3">CCMP1338</strain>
        <tissue evidence="2">Whole cell</tissue>
    </source>
</reference>
<feature type="region of interest" description="Disordered" evidence="1">
    <location>
        <begin position="160"/>
        <end position="287"/>
    </location>
</feature>
<organism evidence="2 3">
    <name type="scientific">Rhodosorus marinus</name>
    <dbReference type="NCBI Taxonomy" id="101924"/>
    <lineage>
        <taxon>Eukaryota</taxon>
        <taxon>Rhodophyta</taxon>
        <taxon>Stylonematophyceae</taxon>
        <taxon>Stylonematales</taxon>
        <taxon>Stylonemataceae</taxon>
        <taxon>Rhodosorus</taxon>
    </lineage>
</organism>
<dbReference type="AlphaFoldDB" id="A0AAV8UVV6"/>
<dbReference type="EMBL" id="JAMWBK010000005">
    <property type="protein sequence ID" value="KAJ8905402.1"/>
    <property type="molecule type" value="Genomic_DNA"/>
</dbReference>
<gene>
    <name evidence="2" type="ORF">NDN08_001909</name>
</gene>
<protein>
    <submittedName>
        <fullName evidence="2">Uncharacterized protein</fullName>
    </submittedName>
</protein>
<proteinExistence type="predicted"/>
<dbReference type="Proteomes" id="UP001157974">
    <property type="component" value="Unassembled WGS sequence"/>
</dbReference>